<dbReference type="PANTHER" id="PTHR12066:SF0">
    <property type="entry name" value="TELOMERASE REVERSE TRANSCRIPTASE"/>
    <property type="match status" value="1"/>
</dbReference>
<keyword evidence="1" id="KW-0460">Magnesium</keyword>
<dbReference type="EC" id="2.7.7.49" evidence="1"/>
<proteinExistence type="inferred from homology"/>
<keyword evidence="1" id="KW-0808">Transferase</keyword>
<dbReference type="Pfam" id="PF21399">
    <property type="entry name" value="TERT_C"/>
    <property type="match status" value="1"/>
</dbReference>
<keyword evidence="1" id="KW-0539">Nucleus</keyword>
<comment type="catalytic activity">
    <reaction evidence="1">
        <text>DNA(n) + a 2'-deoxyribonucleoside 5'-triphosphate = DNA(n+1) + diphosphate</text>
        <dbReference type="Rhea" id="RHEA:22508"/>
        <dbReference type="Rhea" id="RHEA-COMP:17339"/>
        <dbReference type="Rhea" id="RHEA-COMP:17340"/>
        <dbReference type="ChEBI" id="CHEBI:33019"/>
        <dbReference type="ChEBI" id="CHEBI:61560"/>
        <dbReference type="ChEBI" id="CHEBI:173112"/>
        <dbReference type="EC" id="2.7.7.49"/>
    </reaction>
</comment>
<dbReference type="InterPro" id="IPR003545">
    <property type="entry name" value="Telomerase_RT"/>
</dbReference>
<comment type="function">
    <text evidence="1">Telomerase is a ribonucleoprotein enzyme essential for the replication of chromosome termini in most eukaryotes. It elongates telomeres. It is a reverse transcriptase that adds simple sequence repeats to chromosome ends by copying a template sequence within the RNA component of the enzyme.</text>
</comment>
<keyword evidence="1" id="KW-0158">Chromosome</keyword>
<protein>
    <recommendedName>
        <fullName evidence="1">Telomerase reverse transcriptase</fullName>
        <ecNumber evidence="1">2.7.7.49</ecNumber>
    </recommendedName>
    <alternativeName>
        <fullName evidence="1">Telomerase catalytic subunit</fullName>
    </alternativeName>
</protein>
<feature type="domain" description="Telomerase reverse transcriptase C-terminal extension" evidence="2">
    <location>
        <begin position="71"/>
        <end position="112"/>
    </location>
</feature>
<feature type="non-terminal residue" evidence="4">
    <location>
        <position position="1"/>
    </location>
</feature>
<keyword evidence="1" id="KW-0479">Metal-binding</keyword>
<sequence length="112" mass="12689">AKTMTNFPLDEAVDIPGCSEFKQLPAHTVFPWCGLLIDTQTLEVYCDYSSYACTSVRASLSFSYSSAAGVHMRNKLFVVLQLQCHHLFLDLQINSLRTVCINIYKIFLLQAY</sequence>
<evidence type="ECO:0000313" key="4">
    <source>
        <dbReference type="RefSeq" id="XP_015280705.1"/>
    </source>
</evidence>
<dbReference type="InterPro" id="IPR049139">
    <property type="entry name" value="TERT_C"/>
</dbReference>
<evidence type="ECO:0000256" key="1">
    <source>
        <dbReference type="RuleBase" id="RU365061"/>
    </source>
</evidence>
<keyword evidence="3" id="KW-1185">Reference proteome</keyword>
<gene>
    <name evidence="4" type="primary">LOC107122194</name>
</gene>
<name>A0ABM1L418_GEKJA</name>
<keyword evidence="1" id="KW-0548">Nucleotidyltransferase</keyword>
<dbReference type="Gene3D" id="1.10.357.90">
    <property type="match status" value="1"/>
</dbReference>
<keyword evidence="1" id="KW-0779">Telomere</keyword>
<dbReference type="PANTHER" id="PTHR12066">
    <property type="entry name" value="TELOMERASE REVERSE TRANSCRIPTASE"/>
    <property type="match status" value="1"/>
</dbReference>
<evidence type="ECO:0000313" key="3">
    <source>
        <dbReference type="Proteomes" id="UP000694871"/>
    </source>
</evidence>
<dbReference type="RefSeq" id="XP_015280705.1">
    <property type="nucleotide sequence ID" value="XM_015425219.1"/>
</dbReference>
<evidence type="ECO:0000259" key="2">
    <source>
        <dbReference type="Pfam" id="PF21399"/>
    </source>
</evidence>
<comment type="subcellular location">
    <subcellularLocation>
        <location evidence="1">Nucleus</location>
    </subcellularLocation>
    <subcellularLocation>
        <location evidence="1">Chromosome</location>
        <location evidence="1">Telomere</location>
    </subcellularLocation>
</comment>
<comment type="similarity">
    <text evidence="1">Belongs to the reverse transcriptase family. Telomerase subfamily.</text>
</comment>
<reference evidence="4" key="1">
    <citation type="submission" date="2025-08" db="UniProtKB">
        <authorList>
            <consortium name="RefSeq"/>
        </authorList>
    </citation>
    <scope>IDENTIFICATION</scope>
</reference>
<feature type="non-terminal residue" evidence="4">
    <location>
        <position position="112"/>
    </location>
</feature>
<accession>A0ABM1L418</accession>
<dbReference type="GeneID" id="107122194"/>
<organism evidence="3 4">
    <name type="scientific">Gekko japonicus</name>
    <name type="common">Schlegel's Japanese gecko</name>
    <dbReference type="NCBI Taxonomy" id="146911"/>
    <lineage>
        <taxon>Eukaryota</taxon>
        <taxon>Metazoa</taxon>
        <taxon>Chordata</taxon>
        <taxon>Craniata</taxon>
        <taxon>Vertebrata</taxon>
        <taxon>Euteleostomi</taxon>
        <taxon>Lepidosauria</taxon>
        <taxon>Squamata</taxon>
        <taxon>Bifurcata</taxon>
        <taxon>Gekkota</taxon>
        <taxon>Gekkonidae</taxon>
        <taxon>Gekkoninae</taxon>
        <taxon>Gekko</taxon>
    </lineage>
</organism>
<dbReference type="Proteomes" id="UP000694871">
    <property type="component" value="Unplaced"/>
</dbReference>
<keyword evidence="1" id="KW-0695">RNA-directed DNA polymerase</keyword>